<keyword evidence="1" id="KW-0472">Membrane</keyword>
<dbReference type="Pfam" id="PF18895">
    <property type="entry name" value="T4SS_pilin"/>
    <property type="match status" value="1"/>
</dbReference>
<name>A0A0G0SE39_9BACT</name>
<organism evidence="2 3">
    <name type="scientific">Candidatus Falkowbacteria bacterium GW2011_GWF2_39_8</name>
    <dbReference type="NCBI Taxonomy" id="1618642"/>
    <lineage>
        <taxon>Bacteria</taxon>
        <taxon>Candidatus Falkowiibacteriota</taxon>
    </lineage>
</organism>
<reference evidence="2 3" key="1">
    <citation type="journal article" date="2015" name="Nature">
        <title>rRNA introns, odd ribosomes, and small enigmatic genomes across a large radiation of phyla.</title>
        <authorList>
            <person name="Brown C.T."/>
            <person name="Hug L.A."/>
            <person name="Thomas B.C."/>
            <person name="Sharon I."/>
            <person name="Castelle C.J."/>
            <person name="Singh A."/>
            <person name="Wilkins M.J."/>
            <person name="Williams K.H."/>
            <person name="Banfield J.F."/>
        </authorList>
    </citation>
    <scope>NUCLEOTIDE SEQUENCE [LARGE SCALE GENOMIC DNA]</scope>
</reference>
<dbReference type="AlphaFoldDB" id="A0A0G0SE39"/>
<gene>
    <name evidence="2" type="ORF">UT64_C0017G0008</name>
</gene>
<evidence type="ECO:0000313" key="3">
    <source>
        <dbReference type="Proteomes" id="UP000034137"/>
    </source>
</evidence>
<comment type="caution">
    <text evidence="2">The sequence shown here is derived from an EMBL/GenBank/DDBJ whole genome shotgun (WGS) entry which is preliminary data.</text>
</comment>
<sequence length="281" mass="31003">MIKKFPKILLYLFVTIFILQILSLTFLLLLPKPSAAADIKFTPQVGIPGQKTGDDTKDFSGKSEINFSEDKTIRPIGEYIRWFYKYAIGAVGILATIVMMFGGVLWITAMGSPERITDAKAWITASLTGLFLALTSYLMLATINPALVNLNTPGILNVKDLNKPTGTPGCCEYMTGGNKAYEILSEDECKIKTGYAYYKDKKIYPWPANSQSCMSDDEISKIVQNGCCQNYETADPTKTIKNCFNSTKSRCLDPIYQVGGSTNVFTDNKTCDPTGTTKNCN</sequence>
<accession>A0A0G0SE39</accession>
<dbReference type="Proteomes" id="UP000034137">
    <property type="component" value="Unassembled WGS sequence"/>
</dbReference>
<dbReference type="InterPro" id="IPR043993">
    <property type="entry name" value="T4SS_pilin"/>
</dbReference>
<evidence type="ECO:0000313" key="2">
    <source>
        <dbReference type="EMBL" id="KKR32980.1"/>
    </source>
</evidence>
<proteinExistence type="predicted"/>
<keyword evidence="1" id="KW-0812">Transmembrane</keyword>
<feature type="transmembrane region" description="Helical" evidence="1">
    <location>
        <begin position="86"/>
        <end position="109"/>
    </location>
</feature>
<protein>
    <submittedName>
        <fullName evidence="2">Uncharacterized protein</fullName>
    </submittedName>
</protein>
<evidence type="ECO:0000256" key="1">
    <source>
        <dbReference type="SAM" id="Phobius"/>
    </source>
</evidence>
<dbReference type="EMBL" id="LBXO01000017">
    <property type="protein sequence ID" value="KKR32980.1"/>
    <property type="molecule type" value="Genomic_DNA"/>
</dbReference>
<keyword evidence="1" id="KW-1133">Transmembrane helix</keyword>
<feature type="transmembrane region" description="Helical" evidence="1">
    <location>
        <begin position="121"/>
        <end position="140"/>
    </location>
</feature>